<dbReference type="EMBL" id="LSBH01000004">
    <property type="protein sequence ID" value="OAQ80553.1"/>
    <property type="molecule type" value="Genomic_DNA"/>
</dbReference>
<sequence length="101" mass="11246">MTNSRPQAAPASVRLRMGSTMRCGIINTNPYRRVRRASPDRCRAGDAAEFDRGHQGLADTSSLHRLICHLSWRTWPCSGGLTSLARQPCNTGYRCARWTVA</sequence>
<reference evidence="1 2" key="1">
    <citation type="submission" date="2016-01" db="EMBL/GenBank/DDBJ databases">
        <title>Biosynthesis of antibiotic leucinostatins and their inhibition on Phytophthora in bio-control Purpureocillium lilacinum.</title>
        <authorList>
            <person name="Wang G."/>
            <person name="Liu Z."/>
            <person name="Lin R."/>
            <person name="Li E."/>
            <person name="Mao Z."/>
            <person name="Ling J."/>
            <person name="Yin W."/>
            <person name="Xie B."/>
        </authorList>
    </citation>
    <scope>NUCLEOTIDE SEQUENCE [LARGE SCALE GENOMIC DNA]</scope>
    <source>
        <strain evidence="1">PLBJ-1</strain>
    </source>
</reference>
<accession>A0A179GTC6</accession>
<organism evidence="1 2">
    <name type="scientific">Purpureocillium lilacinum</name>
    <name type="common">Paecilomyces lilacinus</name>
    <dbReference type="NCBI Taxonomy" id="33203"/>
    <lineage>
        <taxon>Eukaryota</taxon>
        <taxon>Fungi</taxon>
        <taxon>Dikarya</taxon>
        <taxon>Ascomycota</taxon>
        <taxon>Pezizomycotina</taxon>
        <taxon>Sordariomycetes</taxon>
        <taxon>Hypocreomycetidae</taxon>
        <taxon>Hypocreales</taxon>
        <taxon>Ophiocordycipitaceae</taxon>
        <taxon>Purpureocillium</taxon>
    </lineage>
</organism>
<dbReference type="Proteomes" id="UP000078240">
    <property type="component" value="Unassembled WGS sequence"/>
</dbReference>
<gene>
    <name evidence="1" type="ORF">VFPBJ_06138</name>
</gene>
<name>A0A179GTC6_PURLI</name>
<protein>
    <submittedName>
        <fullName evidence="1">Uncharacterized protein</fullName>
    </submittedName>
</protein>
<dbReference type="AlphaFoldDB" id="A0A179GTC6"/>
<evidence type="ECO:0000313" key="2">
    <source>
        <dbReference type="Proteomes" id="UP000078240"/>
    </source>
</evidence>
<comment type="caution">
    <text evidence="1">The sequence shown here is derived from an EMBL/GenBank/DDBJ whole genome shotgun (WGS) entry which is preliminary data.</text>
</comment>
<evidence type="ECO:0000313" key="1">
    <source>
        <dbReference type="EMBL" id="OAQ80553.1"/>
    </source>
</evidence>
<proteinExistence type="predicted"/>